<name>A0A2T6ABX4_9RHOB</name>
<evidence type="ECO:0000313" key="3">
    <source>
        <dbReference type="Proteomes" id="UP000244224"/>
    </source>
</evidence>
<feature type="domain" description="MobA/VirD2-like nuclease" evidence="1">
    <location>
        <begin position="103"/>
        <end position="189"/>
    </location>
</feature>
<dbReference type="InterPro" id="IPR005094">
    <property type="entry name" value="Endonuclease_MobA/VirD2"/>
</dbReference>
<dbReference type="EMBL" id="QBKP01000030">
    <property type="protein sequence ID" value="PTX41318.1"/>
    <property type="molecule type" value="Genomic_DNA"/>
</dbReference>
<protein>
    <submittedName>
        <fullName evidence="2">Type IV secretion system T-DNA border endonuclease VirD2</fullName>
    </submittedName>
</protein>
<dbReference type="RefSeq" id="WP_108130802.1">
    <property type="nucleotide sequence ID" value="NZ_QBKP01000030.1"/>
</dbReference>
<sequence>MVKLGSRPIGLAEAVLGDLDFLRPQSGRVKPGPSSSSRQGFRFSPRASQLWRFSLGSNAAVIKKIGKGGTANAKELAAQMDYLFSKSASIFGNGVVLDADAKGLTKDERKDIIGDWVEDWRGSPKNGHTSHLLLSFPSHVRPEKAKLIAEAWAFEMFQSGDHQDDIWSYVAALHTDRAHPHVHIVVNNRGTLNDSWFFMAREHVFNLDVMKTRMVAIAAEEGVFLDATSRAERGLLTYGPSRAEIERAREEGRAPEERPREGRALEDALATMARTADTMRNLSHVAALTGLPEIAEKIAKAEEVLRQGGVLSPFPAEAATLERADLERHFSGWMAVTEDRIRKAPITERKGLRDELYAYAVDIARGLGDARGAQLLQMMPQSMVYGVALEGDALTRGRAETTLQPGATEWLRAVIVAGASALGLSGERIASRLESGAANAWEERDWVRSDLLLLAGRRRLDLRDPEQGRRMAGELQGFYDRAAAAIDHTVTHETAPENDRLVRALRSMGRIMQAGGKVGFRNDTHAERFAAELRERYGEGVVAQLAAGRADALARDIEDEGERHWIARAVVSAAKSHVAFGLTLREVAKAERQLAGRPEHTGPKDWEL</sequence>
<comment type="caution">
    <text evidence="2">The sequence shown here is derived from an EMBL/GenBank/DDBJ whole genome shotgun (WGS) entry which is preliminary data.</text>
</comment>
<keyword evidence="3" id="KW-1185">Reference proteome</keyword>
<dbReference type="Pfam" id="PF03432">
    <property type="entry name" value="Relaxase"/>
    <property type="match status" value="1"/>
</dbReference>
<organism evidence="2 3">
    <name type="scientific">Gemmobacter caeni</name>
    <dbReference type="NCBI Taxonomy" id="589035"/>
    <lineage>
        <taxon>Bacteria</taxon>
        <taxon>Pseudomonadati</taxon>
        <taxon>Pseudomonadota</taxon>
        <taxon>Alphaproteobacteria</taxon>
        <taxon>Rhodobacterales</taxon>
        <taxon>Paracoccaceae</taxon>
        <taxon>Gemmobacter</taxon>
    </lineage>
</organism>
<evidence type="ECO:0000259" key="1">
    <source>
        <dbReference type="Pfam" id="PF03432"/>
    </source>
</evidence>
<dbReference type="GO" id="GO:0004519">
    <property type="term" value="F:endonuclease activity"/>
    <property type="evidence" value="ECO:0007669"/>
    <property type="project" value="UniProtKB-KW"/>
</dbReference>
<dbReference type="Proteomes" id="UP000244224">
    <property type="component" value="Unassembled WGS sequence"/>
</dbReference>
<keyword evidence="2" id="KW-0255">Endonuclease</keyword>
<evidence type="ECO:0000313" key="2">
    <source>
        <dbReference type="EMBL" id="PTX41318.1"/>
    </source>
</evidence>
<keyword evidence="2" id="KW-0378">Hydrolase</keyword>
<keyword evidence="2" id="KW-0540">Nuclease</keyword>
<dbReference type="OrthoDB" id="98563at2"/>
<gene>
    <name evidence="2" type="ORF">C8N34_13016</name>
</gene>
<reference evidence="2 3" key="1">
    <citation type="submission" date="2018-04" db="EMBL/GenBank/DDBJ databases">
        <title>Genomic Encyclopedia of Archaeal and Bacterial Type Strains, Phase II (KMG-II): from individual species to whole genera.</title>
        <authorList>
            <person name="Goeker M."/>
        </authorList>
    </citation>
    <scope>NUCLEOTIDE SEQUENCE [LARGE SCALE GENOMIC DNA]</scope>
    <source>
        <strain evidence="2 3">DSM 21823</strain>
    </source>
</reference>
<accession>A0A2T6ABX4</accession>
<dbReference type="AlphaFoldDB" id="A0A2T6ABX4"/>
<proteinExistence type="predicted"/>